<feature type="non-terminal residue" evidence="1">
    <location>
        <position position="102"/>
    </location>
</feature>
<evidence type="ECO:0000313" key="2">
    <source>
        <dbReference type="Proteomes" id="UP000789860"/>
    </source>
</evidence>
<sequence>MQCHSSVNDHTLFAPQPSLRRVISRHSKESLLGIVQKWLEIPQLIPKYDSSSEESEECQQPKRLRQVYENLSGGKRKVVDKIYLDDWKNGLTCLQVAQLDMK</sequence>
<protein>
    <submittedName>
        <fullName evidence="1">5842_t:CDS:1</fullName>
    </submittedName>
</protein>
<gene>
    <name evidence="1" type="ORF">SCALOS_LOCUS8180</name>
</gene>
<proteinExistence type="predicted"/>
<comment type="caution">
    <text evidence="1">The sequence shown here is derived from an EMBL/GenBank/DDBJ whole genome shotgun (WGS) entry which is preliminary data.</text>
</comment>
<dbReference type="EMBL" id="CAJVPM010020845">
    <property type="protein sequence ID" value="CAG8637073.1"/>
    <property type="molecule type" value="Genomic_DNA"/>
</dbReference>
<dbReference type="Proteomes" id="UP000789860">
    <property type="component" value="Unassembled WGS sequence"/>
</dbReference>
<reference evidence="1" key="1">
    <citation type="submission" date="2021-06" db="EMBL/GenBank/DDBJ databases">
        <authorList>
            <person name="Kallberg Y."/>
            <person name="Tangrot J."/>
            <person name="Rosling A."/>
        </authorList>
    </citation>
    <scope>NUCLEOTIDE SEQUENCE</scope>
    <source>
        <strain evidence="1">AU212A</strain>
    </source>
</reference>
<organism evidence="1 2">
    <name type="scientific">Scutellospora calospora</name>
    <dbReference type="NCBI Taxonomy" id="85575"/>
    <lineage>
        <taxon>Eukaryota</taxon>
        <taxon>Fungi</taxon>
        <taxon>Fungi incertae sedis</taxon>
        <taxon>Mucoromycota</taxon>
        <taxon>Glomeromycotina</taxon>
        <taxon>Glomeromycetes</taxon>
        <taxon>Diversisporales</taxon>
        <taxon>Gigasporaceae</taxon>
        <taxon>Scutellospora</taxon>
    </lineage>
</organism>
<accession>A0ACA9NB39</accession>
<name>A0ACA9NB39_9GLOM</name>
<evidence type="ECO:0000313" key="1">
    <source>
        <dbReference type="EMBL" id="CAG8637073.1"/>
    </source>
</evidence>
<keyword evidence="2" id="KW-1185">Reference proteome</keyword>